<keyword evidence="4" id="KW-1185">Reference proteome</keyword>
<keyword evidence="1" id="KW-1133">Transmembrane helix</keyword>
<organism evidence="3 4">
    <name type="scientific">Sinorhizobium sojae CCBAU 05684</name>
    <dbReference type="NCBI Taxonomy" id="716928"/>
    <lineage>
        <taxon>Bacteria</taxon>
        <taxon>Pseudomonadati</taxon>
        <taxon>Pseudomonadota</taxon>
        <taxon>Alphaproteobacteria</taxon>
        <taxon>Hyphomicrobiales</taxon>
        <taxon>Rhizobiaceae</taxon>
        <taxon>Sinorhizobium/Ensifer group</taxon>
        <taxon>Sinorhizobium</taxon>
    </lineage>
</organism>
<feature type="transmembrane region" description="Helical" evidence="1">
    <location>
        <begin position="291"/>
        <end position="309"/>
    </location>
</feature>
<dbReference type="AlphaFoldDB" id="A0A249P8V4"/>
<feature type="transmembrane region" description="Helical" evidence="1">
    <location>
        <begin position="345"/>
        <end position="366"/>
    </location>
</feature>
<feature type="transmembrane region" description="Helical" evidence="1">
    <location>
        <begin position="154"/>
        <end position="185"/>
    </location>
</feature>
<dbReference type="EMBL" id="CP023067">
    <property type="protein sequence ID" value="ASY62137.1"/>
    <property type="molecule type" value="Genomic_DNA"/>
</dbReference>
<evidence type="ECO:0000313" key="4">
    <source>
        <dbReference type="Proteomes" id="UP000217211"/>
    </source>
</evidence>
<feature type="transmembrane region" description="Helical" evidence="1">
    <location>
        <begin position="130"/>
        <end position="148"/>
    </location>
</feature>
<accession>A0A249P8V4</accession>
<feature type="transmembrane region" description="Helical" evidence="1">
    <location>
        <begin position="197"/>
        <end position="218"/>
    </location>
</feature>
<keyword evidence="1" id="KW-0472">Membrane</keyword>
<gene>
    <name evidence="3" type="ORF">SJ05684_c06730</name>
</gene>
<evidence type="ECO:0000259" key="2">
    <source>
        <dbReference type="Pfam" id="PF13231"/>
    </source>
</evidence>
<feature type="transmembrane region" description="Helical" evidence="1">
    <location>
        <begin position="83"/>
        <end position="100"/>
    </location>
</feature>
<feature type="transmembrane region" description="Helical" evidence="1">
    <location>
        <begin position="12"/>
        <end position="30"/>
    </location>
</feature>
<dbReference type="OrthoDB" id="9153955at2"/>
<dbReference type="RefSeq" id="WP_034854330.1">
    <property type="nucleotide sequence ID" value="NZ_AJQT01000038.1"/>
</dbReference>
<evidence type="ECO:0000313" key="3">
    <source>
        <dbReference type="EMBL" id="ASY62137.1"/>
    </source>
</evidence>
<dbReference type="KEGG" id="esj:SJ05684_c06730"/>
<protein>
    <recommendedName>
        <fullName evidence="2">Glycosyltransferase RgtA/B/C/D-like domain-containing protein</fullName>
    </recommendedName>
</protein>
<keyword evidence="1" id="KW-0812">Transmembrane</keyword>
<evidence type="ECO:0000256" key="1">
    <source>
        <dbReference type="SAM" id="Phobius"/>
    </source>
</evidence>
<dbReference type="STRING" id="716928.GCA_000261485_02166"/>
<proteinExistence type="predicted"/>
<dbReference type="eggNOG" id="COG1807">
    <property type="taxonomic scope" value="Bacteria"/>
</dbReference>
<sequence>MLDVVERRPNSVFLALAGYFLLCIALRLTISNSLEIDESEQAFLSQFLQLGYGPQAPFYNWLQYGLSQAIGPSLATMTLLKNGLLFLSCLFYGLAARLVLRDPRLAAMAMLGVLSLPPVFLLAQRDLSHTVAALFAVSLFLYGFLRTLTRPSLAAYLLTGLAVGIGAISKYNFVLVPVAAILAILPERDLRARIFDWRILAAIAVAALIALPHGIWVLQNLDAASAGTLNEMKEREAEGRLLQAFHGVSGLVFAVIDGSFVTLILFGLVIRGKVLLVWQAESLWTRIVGRTIALSLLAVLLIVLGVAATHIREKWLVLYLLLLPLYLCLKIEAAKIDPMPGFRLFAPLIATIVLGALIIVSARAVVRPWFGNYSRLNIPYARFAEALEKSEGQQPAFVLTNDKQVAGNVRTQFADATVAMPSRMDWIAVEAAKRPLLVVWHDKADAEPQVPGTLKPALKQMGVAMSGVTPQELSLPYLYGSKADRYGFRYIWVDE</sequence>
<dbReference type="InterPro" id="IPR038731">
    <property type="entry name" value="RgtA/B/C-like"/>
</dbReference>
<feature type="transmembrane region" description="Helical" evidence="1">
    <location>
        <begin position="106"/>
        <end position="123"/>
    </location>
</feature>
<feature type="transmembrane region" description="Helical" evidence="1">
    <location>
        <begin position="315"/>
        <end position="333"/>
    </location>
</feature>
<feature type="transmembrane region" description="Helical" evidence="1">
    <location>
        <begin position="248"/>
        <end position="270"/>
    </location>
</feature>
<reference evidence="3 4" key="1">
    <citation type="submission" date="2017-08" db="EMBL/GenBank/DDBJ databases">
        <title>Multipartite genome sequences of Sinorhizobium species nodulating soybeans.</title>
        <authorList>
            <person name="Tian C.F."/>
        </authorList>
    </citation>
    <scope>NUCLEOTIDE SEQUENCE [LARGE SCALE GENOMIC DNA]</scope>
    <source>
        <strain evidence="3 4">CCBAU 05684</strain>
    </source>
</reference>
<name>A0A249P8V4_9HYPH</name>
<dbReference type="Proteomes" id="UP000217211">
    <property type="component" value="Chromosome"/>
</dbReference>
<feature type="domain" description="Glycosyltransferase RgtA/B/C/D-like" evidence="2">
    <location>
        <begin position="56"/>
        <end position="216"/>
    </location>
</feature>
<dbReference type="Pfam" id="PF13231">
    <property type="entry name" value="PMT_2"/>
    <property type="match status" value="1"/>
</dbReference>